<accession>A0A2J9PKR7</accession>
<dbReference type="RefSeq" id="WP_083067722.1">
    <property type="nucleotide sequence ID" value="NZ_JBIWIT010000005.1"/>
</dbReference>
<name>A0A2J9PKR7_9LACT</name>
<gene>
    <name evidence="6" type="ORF">A6J77_001290</name>
</gene>
<feature type="domain" description="Thioredoxin" evidence="5">
    <location>
        <begin position="18"/>
        <end position="164"/>
    </location>
</feature>
<evidence type="ECO:0000256" key="2">
    <source>
        <dbReference type="ARBA" id="ARBA00022862"/>
    </source>
</evidence>
<dbReference type="InterPro" id="IPR013766">
    <property type="entry name" value="Thioredoxin_domain"/>
</dbReference>
<dbReference type="InterPro" id="IPR013740">
    <property type="entry name" value="Redoxin"/>
</dbReference>
<keyword evidence="1 6" id="KW-0560">Oxidoreductase</keyword>
<comment type="caution">
    <text evidence="6">The sequence shown here is derived from an EMBL/GenBank/DDBJ whole genome shotgun (WGS) entry which is preliminary data.</text>
</comment>
<dbReference type="SUPFAM" id="SSF52833">
    <property type="entry name" value="Thioredoxin-like"/>
    <property type="match status" value="1"/>
</dbReference>
<dbReference type="Proteomes" id="UP000192813">
    <property type="component" value="Unassembled WGS sequence"/>
</dbReference>
<dbReference type="InterPro" id="IPR050455">
    <property type="entry name" value="Tpx_Peroxidase_subfamily"/>
</dbReference>
<evidence type="ECO:0000313" key="6">
    <source>
        <dbReference type="EMBL" id="PNL90953.1"/>
    </source>
</evidence>
<dbReference type="PANTHER" id="PTHR43110:SF1">
    <property type="entry name" value="THIOL PEROXIDASE"/>
    <property type="match status" value="1"/>
</dbReference>
<protein>
    <submittedName>
        <fullName evidence="6">Thiol peroxidase</fullName>
    </submittedName>
</protein>
<keyword evidence="1 6" id="KW-0575">Peroxidase</keyword>
<keyword evidence="2" id="KW-0049">Antioxidant</keyword>
<dbReference type="GO" id="GO:0004601">
    <property type="term" value="F:peroxidase activity"/>
    <property type="evidence" value="ECO:0007669"/>
    <property type="project" value="UniProtKB-KW"/>
</dbReference>
<evidence type="ECO:0000256" key="4">
    <source>
        <dbReference type="ARBA" id="ARBA00023284"/>
    </source>
</evidence>
<evidence type="ECO:0000256" key="1">
    <source>
        <dbReference type="ARBA" id="ARBA00022559"/>
    </source>
</evidence>
<dbReference type="AlphaFoldDB" id="A0A2J9PKR7"/>
<keyword evidence="4" id="KW-0676">Redox-active center</keyword>
<evidence type="ECO:0000313" key="7">
    <source>
        <dbReference type="Proteomes" id="UP000192813"/>
    </source>
</evidence>
<dbReference type="PROSITE" id="PS51352">
    <property type="entry name" value="THIOREDOXIN_2"/>
    <property type="match status" value="1"/>
</dbReference>
<evidence type="ECO:0000259" key="5">
    <source>
        <dbReference type="PROSITE" id="PS51352"/>
    </source>
</evidence>
<organism evidence="6 7">
    <name type="scientific">Aerococcus viridans</name>
    <dbReference type="NCBI Taxonomy" id="1377"/>
    <lineage>
        <taxon>Bacteria</taxon>
        <taxon>Bacillati</taxon>
        <taxon>Bacillota</taxon>
        <taxon>Bacilli</taxon>
        <taxon>Lactobacillales</taxon>
        <taxon>Aerococcaceae</taxon>
        <taxon>Aerococcus</taxon>
    </lineage>
</organism>
<proteinExistence type="predicted"/>
<reference evidence="7" key="1">
    <citation type="submission" date="2017-12" db="EMBL/GenBank/DDBJ databases">
        <title>FDA dAtabase for Regulatory Grade micrObial Sequences (FDA-ARGOS): Supporting development and validation of Infectious Disease Dx tests.</title>
        <authorList>
            <person name="Hoffmann M."/>
            <person name="Allard M."/>
            <person name="Evans P."/>
            <person name="Brown E."/>
            <person name="Tallon L."/>
            <person name="Sadzewicz L."/>
            <person name="Sengamalay N."/>
            <person name="Ott S."/>
            <person name="Godinez A."/>
            <person name="Nagaraj S."/>
            <person name="Vavikolanu K."/>
            <person name="Aluvathingal J."/>
            <person name="Nadendla S."/>
            <person name="Sichtig H."/>
        </authorList>
    </citation>
    <scope>NUCLEOTIDE SEQUENCE [LARGE SCALE GENOMIC DNA]</scope>
    <source>
        <strain evidence="7">FDAARGOS_249</strain>
    </source>
</reference>
<dbReference type="Pfam" id="PF08534">
    <property type="entry name" value="Redoxin"/>
    <property type="match status" value="1"/>
</dbReference>
<evidence type="ECO:0000256" key="3">
    <source>
        <dbReference type="ARBA" id="ARBA00023157"/>
    </source>
</evidence>
<dbReference type="PANTHER" id="PTHR43110">
    <property type="entry name" value="THIOL PEROXIDASE"/>
    <property type="match status" value="1"/>
</dbReference>
<dbReference type="EMBL" id="NBTM02000001">
    <property type="protein sequence ID" value="PNL90953.1"/>
    <property type="molecule type" value="Genomic_DNA"/>
</dbReference>
<dbReference type="InterPro" id="IPR036249">
    <property type="entry name" value="Thioredoxin-like_sf"/>
</dbReference>
<dbReference type="Gene3D" id="3.40.30.10">
    <property type="entry name" value="Glutaredoxin"/>
    <property type="match status" value="1"/>
</dbReference>
<sequence>MATVTFKGEVVELEGTPVEVNQVAPDFEVNEVNGGKVSKADFAGKVLLLSVVPDIDSSVCSIQSNRISDYAQQAGEGVEVATISMNTDESLSNWKAENDSDMRMLNDAAAFGKDYGIFLPELGQLARAMFVIDNEGNVVYKEIVNEVTNEPDYESAIQVVDSLA</sequence>
<keyword evidence="3" id="KW-1015">Disulfide bond</keyword>